<dbReference type="AlphaFoldDB" id="A0AAW2REC1"/>
<reference evidence="1" key="1">
    <citation type="submission" date="2020-06" db="EMBL/GenBank/DDBJ databases">
        <authorList>
            <person name="Li T."/>
            <person name="Hu X."/>
            <person name="Zhang T."/>
            <person name="Song X."/>
            <person name="Zhang H."/>
            <person name="Dai N."/>
            <person name="Sheng W."/>
            <person name="Hou X."/>
            <person name="Wei L."/>
        </authorList>
    </citation>
    <scope>NUCLEOTIDE SEQUENCE</scope>
    <source>
        <strain evidence="1">G02</strain>
        <tissue evidence="1">Leaf</tissue>
    </source>
</reference>
<dbReference type="EMBL" id="JACGWJ010000013">
    <property type="protein sequence ID" value="KAL0378627.1"/>
    <property type="molecule type" value="Genomic_DNA"/>
</dbReference>
<protein>
    <submittedName>
        <fullName evidence="1">Uncharacterized protein</fullName>
    </submittedName>
</protein>
<gene>
    <name evidence="1" type="ORF">Sradi_3168200</name>
</gene>
<comment type="caution">
    <text evidence="1">The sequence shown here is derived from an EMBL/GenBank/DDBJ whole genome shotgun (WGS) entry which is preliminary data.</text>
</comment>
<organism evidence="1">
    <name type="scientific">Sesamum radiatum</name>
    <name type="common">Black benniseed</name>
    <dbReference type="NCBI Taxonomy" id="300843"/>
    <lineage>
        <taxon>Eukaryota</taxon>
        <taxon>Viridiplantae</taxon>
        <taxon>Streptophyta</taxon>
        <taxon>Embryophyta</taxon>
        <taxon>Tracheophyta</taxon>
        <taxon>Spermatophyta</taxon>
        <taxon>Magnoliopsida</taxon>
        <taxon>eudicotyledons</taxon>
        <taxon>Gunneridae</taxon>
        <taxon>Pentapetalae</taxon>
        <taxon>asterids</taxon>
        <taxon>lamiids</taxon>
        <taxon>Lamiales</taxon>
        <taxon>Pedaliaceae</taxon>
        <taxon>Sesamum</taxon>
    </lineage>
</organism>
<evidence type="ECO:0000313" key="1">
    <source>
        <dbReference type="EMBL" id="KAL0378627.1"/>
    </source>
</evidence>
<accession>A0AAW2REC1</accession>
<proteinExistence type="predicted"/>
<name>A0AAW2REC1_SESRA</name>
<sequence>MNLQASVSELITSAGSWKVEVVRGMFRDEDVNAILVIPLDVGRTDLLWWDFEQHGHHSVRSGYRILRQGLVARDVSTNQGSASSGLVN</sequence>
<reference evidence="1" key="2">
    <citation type="journal article" date="2024" name="Plant">
        <title>Genomic evolution and insights into agronomic trait innovations of Sesamum species.</title>
        <authorList>
            <person name="Miao H."/>
            <person name="Wang L."/>
            <person name="Qu L."/>
            <person name="Liu H."/>
            <person name="Sun Y."/>
            <person name="Le M."/>
            <person name="Wang Q."/>
            <person name="Wei S."/>
            <person name="Zheng Y."/>
            <person name="Lin W."/>
            <person name="Duan Y."/>
            <person name="Cao H."/>
            <person name="Xiong S."/>
            <person name="Wang X."/>
            <person name="Wei L."/>
            <person name="Li C."/>
            <person name="Ma Q."/>
            <person name="Ju M."/>
            <person name="Zhao R."/>
            <person name="Li G."/>
            <person name="Mu C."/>
            <person name="Tian Q."/>
            <person name="Mei H."/>
            <person name="Zhang T."/>
            <person name="Gao T."/>
            <person name="Zhang H."/>
        </authorList>
    </citation>
    <scope>NUCLEOTIDE SEQUENCE</scope>
    <source>
        <strain evidence="1">G02</strain>
    </source>
</reference>